<sequence length="150" mass="15925">MRAREVRHQTGRVLVLVCDKGEEAVAAVGAALREQRVLAARVTAVGGFADAEVGWFDRDRGDYRRIPVTEQVEVLSLIGDVAEQDGEPALHVHAVLGRSDGGTVGGHLLRGRVWPTLEVVVSEVAPELAKRVDPETGLALISGEPPAPGP</sequence>
<name>A0A562IER0_MICOL</name>
<dbReference type="PANTHER" id="PTHR34988:SF1">
    <property type="entry name" value="DNA-BINDING PROTEIN"/>
    <property type="match status" value="1"/>
</dbReference>
<evidence type="ECO:0000313" key="2">
    <source>
        <dbReference type="EMBL" id="TWH69509.1"/>
    </source>
</evidence>
<dbReference type="OrthoDB" id="9798999at2"/>
<dbReference type="RefSeq" id="WP_145776042.1">
    <property type="nucleotide sequence ID" value="NZ_BAAATQ010000072.1"/>
</dbReference>
<dbReference type="Gene3D" id="3.30.1330.80">
    <property type="entry name" value="Hypothetical protein, similar to alpha- acetolactate decarboxylase, domain 2"/>
    <property type="match status" value="1"/>
</dbReference>
<dbReference type="Pfam" id="PF03479">
    <property type="entry name" value="PCC"/>
    <property type="match status" value="1"/>
</dbReference>
<dbReference type="SUPFAM" id="SSF117856">
    <property type="entry name" value="AF0104/ALDC/Ptd012-like"/>
    <property type="match status" value="1"/>
</dbReference>
<dbReference type="PROSITE" id="PS51742">
    <property type="entry name" value="PPC"/>
    <property type="match status" value="1"/>
</dbReference>
<organism evidence="2 3">
    <name type="scientific">Micromonospora olivasterospora</name>
    <dbReference type="NCBI Taxonomy" id="1880"/>
    <lineage>
        <taxon>Bacteria</taxon>
        <taxon>Bacillati</taxon>
        <taxon>Actinomycetota</taxon>
        <taxon>Actinomycetes</taxon>
        <taxon>Micromonosporales</taxon>
        <taxon>Micromonosporaceae</taxon>
        <taxon>Micromonospora</taxon>
    </lineage>
</organism>
<gene>
    <name evidence="2" type="ORF">JD77_04519</name>
</gene>
<protein>
    <recommendedName>
        <fullName evidence="1">PPC domain-containing protein</fullName>
    </recommendedName>
</protein>
<reference evidence="2 3" key="1">
    <citation type="submission" date="2019-07" db="EMBL/GenBank/DDBJ databases">
        <title>R&amp;d 2014.</title>
        <authorList>
            <person name="Klenk H.-P."/>
        </authorList>
    </citation>
    <scope>NUCLEOTIDE SEQUENCE [LARGE SCALE GENOMIC DNA]</scope>
    <source>
        <strain evidence="2 3">DSM 43868</strain>
    </source>
</reference>
<proteinExistence type="predicted"/>
<dbReference type="AlphaFoldDB" id="A0A562IER0"/>
<accession>A0A562IER0</accession>
<dbReference type="CDD" id="cd11378">
    <property type="entry name" value="DUF296"/>
    <property type="match status" value="1"/>
</dbReference>
<dbReference type="PANTHER" id="PTHR34988">
    <property type="entry name" value="PROTEIN, PUTATIVE-RELATED"/>
    <property type="match status" value="1"/>
</dbReference>
<dbReference type="EMBL" id="VLKE01000001">
    <property type="protein sequence ID" value="TWH69509.1"/>
    <property type="molecule type" value="Genomic_DNA"/>
</dbReference>
<dbReference type="PIRSF" id="PIRSF016702">
    <property type="entry name" value="DNA_bp_PD1"/>
    <property type="match status" value="1"/>
</dbReference>
<dbReference type="Proteomes" id="UP000319825">
    <property type="component" value="Unassembled WGS sequence"/>
</dbReference>
<evidence type="ECO:0000259" key="1">
    <source>
        <dbReference type="PROSITE" id="PS51742"/>
    </source>
</evidence>
<keyword evidence="3" id="KW-1185">Reference proteome</keyword>
<feature type="domain" description="PPC" evidence="1">
    <location>
        <begin position="8"/>
        <end position="144"/>
    </location>
</feature>
<comment type="caution">
    <text evidence="2">The sequence shown here is derived from an EMBL/GenBank/DDBJ whole genome shotgun (WGS) entry which is preliminary data.</text>
</comment>
<evidence type="ECO:0000313" key="3">
    <source>
        <dbReference type="Proteomes" id="UP000319825"/>
    </source>
</evidence>
<dbReference type="InterPro" id="IPR005175">
    <property type="entry name" value="PPC_dom"/>
</dbReference>
<dbReference type="InterPro" id="IPR025707">
    <property type="entry name" value="DNA_bp_PD1"/>
</dbReference>